<reference evidence="1" key="1">
    <citation type="journal article" date="2023" name="Plant J.">
        <title>Genome sequences and population genomics provide insights into the demographic history, inbreeding, and mutation load of two 'living fossil' tree species of Dipteronia.</title>
        <authorList>
            <person name="Feng Y."/>
            <person name="Comes H.P."/>
            <person name="Chen J."/>
            <person name="Zhu S."/>
            <person name="Lu R."/>
            <person name="Zhang X."/>
            <person name="Li P."/>
            <person name="Qiu J."/>
            <person name="Olsen K.M."/>
            <person name="Qiu Y."/>
        </authorList>
    </citation>
    <scope>NUCLEOTIDE SEQUENCE</scope>
    <source>
        <strain evidence="1">KIB01</strain>
    </source>
</reference>
<gene>
    <name evidence="1" type="ORF">Ddye_030206</name>
</gene>
<protein>
    <submittedName>
        <fullName evidence="1">Uncharacterized protein</fullName>
    </submittedName>
</protein>
<sequence length="162" mass="19548">MDISPFARPCHLYSGRVKRRFHFEECWADEVECSGLVKRVWDVEDVGHHMHDLVSKIRKCTDQLKVWYTRTKRDRQREILKKQVVLCEASKSNQIGSWENIRALERELDVLLTKEEIFWHQQSRENWLQWGDKNTKYFHVQALSKRARNTIKGIYDDNGMWK</sequence>
<dbReference type="Proteomes" id="UP001280121">
    <property type="component" value="Unassembled WGS sequence"/>
</dbReference>
<evidence type="ECO:0000313" key="2">
    <source>
        <dbReference type="Proteomes" id="UP001280121"/>
    </source>
</evidence>
<accession>A0AAD9WLA4</accession>
<dbReference type="EMBL" id="JANJYI010000009">
    <property type="protein sequence ID" value="KAK2635414.1"/>
    <property type="molecule type" value="Genomic_DNA"/>
</dbReference>
<keyword evidence="2" id="KW-1185">Reference proteome</keyword>
<proteinExistence type="predicted"/>
<organism evidence="1 2">
    <name type="scientific">Dipteronia dyeriana</name>
    <dbReference type="NCBI Taxonomy" id="168575"/>
    <lineage>
        <taxon>Eukaryota</taxon>
        <taxon>Viridiplantae</taxon>
        <taxon>Streptophyta</taxon>
        <taxon>Embryophyta</taxon>
        <taxon>Tracheophyta</taxon>
        <taxon>Spermatophyta</taxon>
        <taxon>Magnoliopsida</taxon>
        <taxon>eudicotyledons</taxon>
        <taxon>Gunneridae</taxon>
        <taxon>Pentapetalae</taxon>
        <taxon>rosids</taxon>
        <taxon>malvids</taxon>
        <taxon>Sapindales</taxon>
        <taxon>Sapindaceae</taxon>
        <taxon>Hippocastanoideae</taxon>
        <taxon>Acereae</taxon>
        <taxon>Dipteronia</taxon>
    </lineage>
</organism>
<dbReference type="AlphaFoldDB" id="A0AAD9WLA4"/>
<evidence type="ECO:0000313" key="1">
    <source>
        <dbReference type="EMBL" id="KAK2635414.1"/>
    </source>
</evidence>
<name>A0AAD9WLA4_9ROSI</name>
<comment type="caution">
    <text evidence="1">The sequence shown here is derived from an EMBL/GenBank/DDBJ whole genome shotgun (WGS) entry which is preliminary data.</text>
</comment>